<dbReference type="GO" id="GO:0016301">
    <property type="term" value="F:kinase activity"/>
    <property type="evidence" value="ECO:0007669"/>
    <property type="project" value="UniProtKB-KW"/>
</dbReference>
<dbReference type="PANTHER" id="PTHR10285">
    <property type="entry name" value="URIDINE KINASE"/>
    <property type="match status" value="1"/>
</dbReference>
<keyword evidence="2" id="KW-1185">Reference proteome</keyword>
<comment type="caution">
    <text evidence="1">The sequence shown here is derived from an EMBL/GenBank/DDBJ whole genome shotgun (WGS) entry which is preliminary data.</text>
</comment>
<dbReference type="Gene3D" id="3.40.50.300">
    <property type="entry name" value="P-loop containing nucleotide triphosphate hydrolases"/>
    <property type="match status" value="1"/>
</dbReference>
<dbReference type="SUPFAM" id="SSF52540">
    <property type="entry name" value="P-loop containing nucleoside triphosphate hydrolases"/>
    <property type="match status" value="1"/>
</dbReference>
<evidence type="ECO:0000313" key="1">
    <source>
        <dbReference type="EMBL" id="MBB4004167.1"/>
    </source>
</evidence>
<proteinExistence type="predicted"/>
<dbReference type="Proteomes" id="UP000588647">
    <property type="component" value="Unassembled WGS sequence"/>
</dbReference>
<name>A0A7W6HFP8_9HYPH</name>
<dbReference type="Pfam" id="PF13238">
    <property type="entry name" value="AAA_18"/>
    <property type="match status" value="1"/>
</dbReference>
<organism evidence="1 2">
    <name type="scientific">Aurantimonas endophytica</name>
    <dbReference type="NCBI Taxonomy" id="1522175"/>
    <lineage>
        <taxon>Bacteria</taxon>
        <taxon>Pseudomonadati</taxon>
        <taxon>Pseudomonadota</taxon>
        <taxon>Alphaproteobacteria</taxon>
        <taxon>Hyphomicrobiales</taxon>
        <taxon>Aurantimonadaceae</taxon>
        <taxon>Aurantimonas</taxon>
    </lineage>
</organism>
<accession>A0A7W6HFP8</accession>
<sequence length="210" mass="22589">MTRLTLPGLAELILARRGTGRLVVAIAGSPGSGKSTTAETLADRLNAASPGVADILPMDGFHYDDLVLEARGHRPRKGAPHTFDVDGLAVMLDRLRADDGRAVAVPVFDRAIEIARAGARIIEPAARIILVEGNYLLLDHPDWAALRTRFDLTVMLDVPEPTLRQRLTDRWLGLGLTGHALTDKLEGNDLPNMRLVLGESVKADVVVGNG</sequence>
<dbReference type="EMBL" id="JACIEM010000004">
    <property type="protein sequence ID" value="MBB4004167.1"/>
    <property type="molecule type" value="Genomic_DNA"/>
</dbReference>
<protein>
    <submittedName>
        <fullName evidence="1">Pantothenate kinase</fullName>
    </submittedName>
</protein>
<reference evidence="1 2" key="1">
    <citation type="submission" date="2020-08" db="EMBL/GenBank/DDBJ databases">
        <title>Genomic Encyclopedia of Type Strains, Phase IV (KMG-IV): sequencing the most valuable type-strain genomes for metagenomic binning, comparative biology and taxonomic classification.</title>
        <authorList>
            <person name="Goeker M."/>
        </authorList>
    </citation>
    <scope>NUCLEOTIDE SEQUENCE [LARGE SCALE GENOMIC DNA]</scope>
    <source>
        <strain evidence="1 2">DSM 103570</strain>
    </source>
</reference>
<dbReference type="RefSeq" id="WP_183209767.1">
    <property type="nucleotide sequence ID" value="NZ_JAAAMM010000004.1"/>
</dbReference>
<gene>
    <name evidence="1" type="ORF">GGR03_003255</name>
</gene>
<keyword evidence="1" id="KW-0808">Transferase</keyword>
<keyword evidence="1" id="KW-0418">Kinase</keyword>
<dbReference type="InterPro" id="IPR027417">
    <property type="entry name" value="P-loop_NTPase"/>
</dbReference>
<dbReference type="AlphaFoldDB" id="A0A7W6HFP8"/>
<evidence type="ECO:0000313" key="2">
    <source>
        <dbReference type="Proteomes" id="UP000588647"/>
    </source>
</evidence>
<dbReference type="NCBIfam" id="NF006746">
    <property type="entry name" value="PRK09270.1-5"/>
    <property type="match status" value="1"/>
</dbReference>